<reference evidence="2" key="2">
    <citation type="submission" date="2021-04" db="EMBL/GenBank/DDBJ databases">
        <authorList>
            <person name="Gilroy R."/>
        </authorList>
    </citation>
    <scope>NUCLEOTIDE SEQUENCE</scope>
    <source>
        <strain evidence="2">ChiHjej13B12-4958</strain>
    </source>
</reference>
<evidence type="ECO:0000313" key="2">
    <source>
        <dbReference type="EMBL" id="HJC83963.1"/>
    </source>
</evidence>
<dbReference type="AlphaFoldDB" id="A0A9D2QD50"/>
<accession>A0A9D2QD50</accession>
<reference evidence="2" key="1">
    <citation type="journal article" date="2021" name="PeerJ">
        <title>Extensive microbial diversity within the chicken gut microbiome revealed by metagenomics and culture.</title>
        <authorList>
            <person name="Gilroy R."/>
            <person name="Ravi A."/>
            <person name="Getino M."/>
            <person name="Pursley I."/>
            <person name="Horton D.L."/>
            <person name="Alikhan N.F."/>
            <person name="Baker D."/>
            <person name="Gharbi K."/>
            <person name="Hall N."/>
            <person name="Watson M."/>
            <person name="Adriaenssens E.M."/>
            <person name="Foster-Nyarko E."/>
            <person name="Jarju S."/>
            <person name="Secka A."/>
            <person name="Antonio M."/>
            <person name="Oren A."/>
            <person name="Chaudhuri R.R."/>
            <person name="La Ragione R."/>
            <person name="Hildebrand F."/>
            <person name="Pallen M.J."/>
        </authorList>
    </citation>
    <scope>NUCLEOTIDE SEQUENCE</scope>
    <source>
        <strain evidence="2">ChiHjej13B12-4958</strain>
    </source>
</reference>
<protein>
    <recommendedName>
        <fullName evidence="1">Xaa-Pro dipeptidyl-peptidase C-terminal domain-containing protein</fullName>
    </recommendedName>
</protein>
<dbReference type="Gene3D" id="2.60.120.260">
    <property type="entry name" value="Galactose-binding domain-like"/>
    <property type="match status" value="1"/>
</dbReference>
<dbReference type="EMBL" id="DWVP01000001">
    <property type="protein sequence ID" value="HJC83963.1"/>
    <property type="molecule type" value="Genomic_DNA"/>
</dbReference>
<dbReference type="InterPro" id="IPR013736">
    <property type="entry name" value="Xaa-Pro_dipept_C"/>
</dbReference>
<evidence type="ECO:0000259" key="1">
    <source>
        <dbReference type="Pfam" id="PF08530"/>
    </source>
</evidence>
<evidence type="ECO:0000313" key="3">
    <source>
        <dbReference type="Proteomes" id="UP000823858"/>
    </source>
</evidence>
<dbReference type="SUPFAM" id="SSF49785">
    <property type="entry name" value="Galactose-binding domain-like"/>
    <property type="match status" value="1"/>
</dbReference>
<proteinExistence type="predicted"/>
<dbReference type="GO" id="GO:0008239">
    <property type="term" value="F:dipeptidyl-peptidase activity"/>
    <property type="evidence" value="ECO:0007669"/>
    <property type="project" value="InterPro"/>
</dbReference>
<gene>
    <name evidence="2" type="ORF">H9751_00085</name>
</gene>
<dbReference type="Pfam" id="PF08530">
    <property type="entry name" value="PepX_C"/>
    <property type="match status" value="1"/>
</dbReference>
<feature type="domain" description="Xaa-Pro dipeptidyl-peptidase C-terminal" evidence="1">
    <location>
        <begin position="7"/>
        <end position="65"/>
    </location>
</feature>
<sequence length="80" mass="8616">MVGEHEAVELELLDTAHVFAAGHRIRLTVAGGWFPFYSRNPGTGENPLTAETLHPNRHTVTFGEGTALVLPTLPTPPTEA</sequence>
<name>A0A9D2QD50_9CORY</name>
<dbReference type="InterPro" id="IPR008979">
    <property type="entry name" value="Galactose-bd-like_sf"/>
</dbReference>
<dbReference type="Proteomes" id="UP000823858">
    <property type="component" value="Unassembled WGS sequence"/>
</dbReference>
<comment type="caution">
    <text evidence="2">The sequence shown here is derived from an EMBL/GenBank/DDBJ whole genome shotgun (WGS) entry which is preliminary data.</text>
</comment>
<organism evidence="2 3">
    <name type="scientific">Candidatus Corynebacterium faecigallinarum</name>
    <dbReference type="NCBI Taxonomy" id="2838528"/>
    <lineage>
        <taxon>Bacteria</taxon>
        <taxon>Bacillati</taxon>
        <taxon>Actinomycetota</taxon>
        <taxon>Actinomycetes</taxon>
        <taxon>Mycobacteriales</taxon>
        <taxon>Corynebacteriaceae</taxon>
        <taxon>Corynebacterium</taxon>
    </lineage>
</organism>